<sequence length="174" mass="19777">MIIPLKCCMSWPVSTKCTGKQEYFVDTMGQMFDYHNCELDRFLELINNNTSTSVLTENIKNAQARNTELKRKYAEVEDDYDSSELESESTTATATATTIATATSSQQIQSTSSLSYEKGMKFVEQFKQARMEKGLTKMDWLTCLAEGRKRNLLDYKNSSTFGNQSAKDIKKYAD</sequence>
<evidence type="ECO:0000256" key="1">
    <source>
        <dbReference type="SAM" id="Coils"/>
    </source>
</evidence>
<feature type="coiled-coil region" evidence="1">
    <location>
        <begin position="52"/>
        <end position="86"/>
    </location>
</feature>
<keyword evidence="1" id="KW-0175">Coiled coil</keyword>
<protein>
    <submittedName>
        <fullName evidence="2">Uncharacterized protein</fullName>
    </submittedName>
</protein>
<dbReference type="Proteomes" id="UP000603453">
    <property type="component" value="Unassembled WGS sequence"/>
</dbReference>
<keyword evidence="3" id="KW-1185">Reference proteome</keyword>
<reference evidence="2" key="1">
    <citation type="submission" date="2020-12" db="EMBL/GenBank/DDBJ databases">
        <title>Metabolic potential, ecology and presence of endohyphal bacteria is reflected in genomic diversity of Mucoromycotina.</title>
        <authorList>
            <person name="Muszewska A."/>
            <person name="Okrasinska A."/>
            <person name="Steczkiewicz K."/>
            <person name="Drgas O."/>
            <person name="Orlowska M."/>
            <person name="Perlinska-Lenart U."/>
            <person name="Aleksandrzak-Piekarczyk T."/>
            <person name="Szatraj K."/>
            <person name="Zielenkiewicz U."/>
            <person name="Pilsyk S."/>
            <person name="Malc E."/>
            <person name="Mieczkowski P."/>
            <person name="Kruszewska J.S."/>
            <person name="Biernat P."/>
            <person name="Pawlowska J."/>
        </authorList>
    </citation>
    <scope>NUCLEOTIDE SEQUENCE</scope>
    <source>
        <strain evidence="2">WA0000017839</strain>
    </source>
</reference>
<organism evidence="2 3">
    <name type="scientific">Mucor saturninus</name>
    <dbReference type="NCBI Taxonomy" id="64648"/>
    <lineage>
        <taxon>Eukaryota</taxon>
        <taxon>Fungi</taxon>
        <taxon>Fungi incertae sedis</taxon>
        <taxon>Mucoromycota</taxon>
        <taxon>Mucoromycotina</taxon>
        <taxon>Mucoromycetes</taxon>
        <taxon>Mucorales</taxon>
        <taxon>Mucorineae</taxon>
        <taxon>Mucoraceae</taxon>
        <taxon>Mucor</taxon>
    </lineage>
</organism>
<gene>
    <name evidence="2" type="ORF">INT47_011210</name>
</gene>
<accession>A0A8H7RNQ7</accession>
<proteinExistence type="predicted"/>
<dbReference type="EMBL" id="JAEPRD010000004">
    <property type="protein sequence ID" value="KAG2213061.1"/>
    <property type="molecule type" value="Genomic_DNA"/>
</dbReference>
<evidence type="ECO:0000313" key="3">
    <source>
        <dbReference type="Proteomes" id="UP000603453"/>
    </source>
</evidence>
<dbReference type="OrthoDB" id="2281023at2759"/>
<name>A0A8H7RNQ7_9FUNG</name>
<dbReference type="AlphaFoldDB" id="A0A8H7RNQ7"/>
<comment type="caution">
    <text evidence="2">The sequence shown here is derived from an EMBL/GenBank/DDBJ whole genome shotgun (WGS) entry which is preliminary data.</text>
</comment>
<evidence type="ECO:0000313" key="2">
    <source>
        <dbReference type="EMBL" id="KAG2213061.1"/>
    </source>
</evidence>